<feature type="domain" description="Rubredoxin-like" evidence="7">
    <location>
        <begin position="88"/>
        <end position="139"/>
    </location>
</feature>
<dbReference type="GO" id="GO:0009055">
    <property type="term" value="F:electron transfer activity"/>
    <property type="evidence" value="ECO:0007669"/>
    <property type="project" value="TreeGrafter"/>
</dbReference>
<feature type="region of interest" description="Disordered" evidence="5">
    <location>
        <begin position="53"/>
        <end position="72"/>
    </location>
</feature>
<dbReference type="CDD" id="cd00730">
    <property type="entry name" value="rubredoxin"/>
    <property type="match status" value="1"/>
</dbReference>
<name>A0A5J4Z9L5_PORPP</name>
<dbReference type="PANTHER" id="PTHR47627:SF1">
    <property type="entry name" value="RUBREDOXIN-1-RELATED"/>
    <property type="match status" value="1"/>
</dbReference>
<gene>
    <name evidence="8" type="ORF">FVE85_7028</name>
</gene>
<dbReference type="Pfam" id="PF00301">
    <property type="entry name" value="Rubredoxin"/>
    <property type="match status" value="1"/>
</dbReference>
<keyword evidence="3" id="KW-0249">Electron transport</keyword>
<dbReference type="GO" id="GO:0005506">
    <property type="term" value="F:iron ion binding"/>
    <property type="evidence" value="ECO:0007669"/>
    <property type="project" value="InterPro"/>
</dbReference>
<evidence type="ECO:0000313" key="9">
    <source>
        <dbReference type="Proteomes" id="UP000324585"/>
    </source>
</evidence>
<dbReference type="Proteomes" id="UP000324585">
    <property type="component" value="Unassembled WGS sequence"/>
</dbReference>
<evidence type="ECO:0000259" key="7">
    <source>
        <dbReference type="PROSITE" id="PS50903"/>
    </source>
</evidence>
<dbReference type="PANTHER" id="PTHR47627">
    <property type="entry name" value="RUBREDOXIN"/>
    <property type="match status" value="1"/>
</dbReference>
<dbReference type="OMA" id="VCRAGKN"/>
<dbReference type="InterPro" id="IPR024935">
    <property type="entry name" value="Rubredoxin_dom"/>
</dbReference>
<feature type="compositionally biased region" description="Basic and acidic residues" evidence="5">
    <location>
        <begin position="54"/>
        <end position="72"/>
    </location>
</feature>
<proteinExistence type="predicted"/>
<dbReference type="OrthoDB" id="6379857at2759"/>
<reference evidence="9" key="1">
    <citation type="journal article" date="2019" name="Nat. Commun.">
        <title>Expansion of phycobilisome linker gene families in mesophilic red algae.</title>
        <authorList>
            <person name="Lee J."/>
            <person name="Kim D."/>
            <person name="Bhattacharya D."/>
            <person name="Yoon H.S."/>
        </authorList>
    </citation>
    <scope>NUCLEOTIDE SEQUENCE [LARGE SCALE GENOMIC DNA]</scope>
    <source>
        <strain evidence="9">CCMP 1328</strain>
    </source>
</reference>
<evidence type="ECO:0000256" key="1">
    <source>
        <dbReference type="ARBA" id="ARBA00022448"/>
    </source>
</evidence>
<dbReference type="EMBL" id="VRMN01000001">
    <property type="protein sequence ID" value="KAA8499443.1"/>
    <property type="molecule type" value="Genomic_DNA"/>
</dbReference>
<dbReference type="SUPFAM" id="SSF57802">
    <property type="entry name" value="Rubredoxin-like"/>
    <property type="match status" value="1"/>
</dbReference>
<feature type="transmembrane region" description="Helical" evidence="6">
    <location>
        <begin position="167"/>
        <end position="185"/>
    </location>
</feature>
<evidence type="ECO:0000256" key="4">
    <source>
        <dbReference type="ARBA" id="ARBA00023004"/>
    </source>
</evidence>
<keyword evidence="6" id="KW-1133">Transmembrane helix</keyword>
<evidence type="ECO:0000256" key="6">
    <source>
        <dbReference type="SAM" id="Phobius"/>
    </source>
</evidence>
<organism evidence="8 9">
    <name type="scientific">Porphyridium purpureum</name>
    <name type="common">Red alga</name>
    <name type="synonym">Porphyridium cruentum</name>
    <dbReference type="NCBI Taxonomy" id="35688"/>
    <lineage>
        <taxon>Eukaryota</taxon>
        <taxon>Rhodophyta</taxon>
        <taxon>Bangiophyceae</taxon>
        <taxon>Porphyridiales</taxon>
        <taxon>Porphyridiaceae</taxon>
        <taxon>Porphyridium</taxon>
    </lineage>
</organism>
<keyword evidence="6" id="KW-0812">Transmembrane</keyword>
<keyword evidence="2" id="KW-0479">Metal-binding</keyword>
<evidence type="ECO:0000256" key="3">
    <source>
        <dbReference type="ARBA" id="ARBA00022982"/>
    </source>
</evidence>
<accession>A0A5J4Z9L5</accession>
<keyword evidence="1" id="KW-0813">Transport</keyword>
<keyword evidence="4" id="KW-0408">Iron</keyword>
<evidence type="ECO:0000256" key="2">
    <source>
        <dbReference type="ARBA" id="ARBA00022723"/>
    </source>
</evidence>
<dbReference type="AlphaFoldDB" id="A0A5J4Z9L5"/>
<keyword evidence="9" id="KW-1185">Reference proteome</keyword>
<evidence type="ECO:0000256" key="5">
    <source>
        <dbReference type="SAM" id="MobiDB-lite"/>
    </source>
</evidence>
<dbReference type="PROSITE" id="PS50903">
    <property type="entry name" value="RUBREDOXIN_LIKE"/>
    <property type="match status" value="1"/>
</dbReference>
<keyword evidence="6" id="KW-0472">Membrane</keyword>
<sequence>MVAFVNSVVSVRTGASARVGGGARPACAAVGSVKRCVRARTVRIRMQQKEEDDAAVKLEVGEEDPEKKRKREEAERLRAAEKFIEIDQGDMECMSCGYVYERKKGEPSKGIPAGTPFDAIPDTFECPGCRSEKSSFKSIKKVIAGFAENQSYGFGSNTWTGDQKTSFIFGGLAIFFLLFLSGYLLE</sequence>
<dbReference type="InterPro" id="IPR050526">
    <property type="entry name" value="Rubredoxin_ET"/>
</dbReference>
<evidence type="ECO:0000313" key="8">
    <source>
        <dbReference type="EMBL" id="KAA8499443.1"/>
    </source>
</evidence>
<comment type="caution">
    <text evidence="8">The sequence shown here is derived from an EMBL/GenBank/DDBJ whole genome shotgun (WGS) entry which is preliminary data.</text>
</comment>
<dbReference type="Gene3D" id="2.20.28.10">
    <property type="match status" value="1"/>
</dbReference>
<dbReference type="GO" id="GO:0043448">
    <property type="term" value="P:alkane catabolic process"/>
    <property type="evidence" value="ECO:0007669"/>
    <property type="project" value="TreeGrafter"/>
</dbReference>
<protein>
    <submittedName>
        <fullName evidence="8">Rubredoxin</fullName>
    </submittedName>
</protein>
<dbReference type="InterPro" id="IPR024934">
    <property type="entry name" value="Rubredoxin-like_dom"/>
</dbReference>